<feature type="region of interest" description="Disordered" evidence="1">
    <location>
        <begin position="14"/>
        <end position="117"/>
    </location>
</feature>
<dbReference type="EMBL" id="BNBC01000001">
    <property type="protein sequence ID" value="GHE53144.1"/>
    <property type="molecule type" value="Genomic_DNA"/>
</dbReference>
<name>A0A919DKC6_9ACTN</name>
<sequence>MGVTVRDMCRIARTVQTGGEPGSALFSLGPPGQRARGGPFGGRPGDVRQVNNSGVLPVKRGMPGEKHSGTGARDVAVPLSRGFRDPLGRSRRTSVPIPADTYAPAAGFSSPDGLNFC</sequence>
<gene>
    <name evidence="2" type="ORF">GCM10014715_02380</name>
</gene>
<reference evidence="2" key="2">
    <citation type="submission" date="2020-09" db="EMBL/GenBank/DDBJ databases">
        <authorList>
            <person name="Sun Q."/>
            <person name="Ohkuma M."/>
        </authorList>
    </citation>
    <scope>NUCLEOTIDE SEQUENCE</scope>
    <source>
        <strain evidence="2">JCM 3302</strain>
    </source>
</reference>
<evidence type="ECO:0000313" key="2">
    <source>
        <dbReference type="EMBL" id="GHE53144.1"/>
    </source>
</evidence>
<accession>A0A919DKC6</accession>
<protein>
    <submittedName>
        <fullName evidence="2">Uncharacterized protein</fullName>
    </submittedName>
</protein>
<dbReference type="AlphaFoldDB" id="A0A919DKC6"/>
<evidence type="ECO:0000313" key="3">
    <source>
        <dbReference type="Proteomes" id="UP000641386"/>
    </source>
</evidence>
<comment type="caution">
    <text evidence="2">The sequence shown here is derived from an EMBL/GenBank/DDBJ whole genome shotgun (WGS) entry which is preliminary data.</text>
</comment>
<reference evidence="2" key="1">
    <citation type="journal article" date="2014" name="Int. J. Syst. Evol. Microbiol.">
        <title>Complete genome sequence of Corynebacterium casei LMG S-19264T (=DSM 44701T), isolated from a smear-ripened cheese.</title>
        <authorList>
            <consortium name="US DOE Joint Genome Institute (JGI-PGF)"/>
            <person name="Walter F."/>
            <person name="Albersmeier A."/>
            <person name="Kalinowski J."/>
            <person name="Ruckert C."/>
        </authorList>
    </citation>
    <scope>NUCLEOTIDE SEQUENCE</scope>
    <source>
        <strain evidence="2">JCM 3302</strain>
    </source>
</reference>
<dbReference type="Proteomes" id="UP000641386">
    <property type="component" value="Unassembled WGS sequence"/>
</dbReference>
<proteinExistence type="predicted"/>
<keyword evidence="3" id="KW-1185">Reference proteome</keyword>
<organism evidence="2 3">
    <name type="scientific">Streptomyces spiralis</name>
    <dbReference type="NCBI Taxonomy" id="66376"/>
    <lineage>
        <taxon>Bacteria</taxon>
        <taxon>Bacillati</taxon>
        <taxon>Actinomycetota</taxon>
        <taxon>Actinomycetes</taxon>
        <taxon>Kitasatosporales</taxon>
        <taxon>Streptomycetaceae</taxon>
        <taxon>Streptomyces</taxon>
    </lineage>
</organism>
<evidence type="ECO:0000256" key="1">
    <source>
        <dbReference type="SAM" id="MobiDB-lite"/>
    </source>
</evidence>